<evidence type="ECO:0000313" key="2">
    <source>
        <dbReference type="Proteomes" id="UP000179023"/>
    </source>
</evidence>
<comment type="caution">
    <text evidence="1">The sequence shown here is derived from an EMBL/GenBank/DDBJ whole genome shotgun (WGS) entry which is preliminary data.</text>
</comment>
<name>A0A1G2KND8_9BACT</name>
<evidence type="ECO:0008006" key="3">
    <source>
        <dbReference type="Google" id="ProtNLM"/>
    </source>
</evidence>
<dbReference type="InterPro" id="IPR043148">
    <property type="entry name" value="TagF_C"/>
</dbReference>
<sequence>MKSRPQIGIFYRRPRDFYLFRALYHALGGTAEFIAAPPFEQALFLHNWGEAALEAFEGAVRFISQQGVSWRRAPVLEPRNNDRDDIKNFFAPYELLLDTRNSVYFILPENAAKTKVLYLYDDFITGCWPPIGFSHIDAVFTTGDNSKDALAPFVSVEVVGNLYVEGVADAPPPAFLRLDARKKTILYLPHEASFLSPEEFSGAINELSIEYNVVVQLTHETAAAGKNIHLFSLNKRVAIVDESYDVRTLKNRVDLAVSDDILTVFEWRAMGKPAILLDLWTRDILRSRGSEPTNGYDVNGWDLLRLSRNPEGLKDSARSMLRGDAAPEHPAEKAMRSGFFADIPSPSRNAALSLGEILNKKPRPNPAAAFMLRPADVTAKNYLMYHFLRPLFNSVNEIFREQSLMRKCRKIIQMFF</sequence>
<proteinExistence type="predicted"/>
<gene>
    <name evidence="1" type="ORF">A3C07_00845</name>
</gene>
<dbReference type="Proteomes" id="UP000179023">
    <property type="component" value="Unassembled WGS sequence"/>
</dbReference>
<protein>
    <recommendedName>
        <fullName evidence="3">CDP-glycerol glycerophosphotransferase</fullName>
    </recommendedName>
</protein>
<reference evidence="1 2" key="1">
    <citation type="journal article" date="2016" name="Nat. Commun.">
        <title>Thousands of microbial genomes shed light on interconnected biogeochemical processes in an aquifer system.</title>
        <authorList>
            <person name="Anantharaman K."/>
            <person name="Brown C.T."/>
            <person name="Hug L.A."/>
            <person name="Sharon I."/>
            <person name="Castelle C.J."/>
            <person name="Probst A.J."/>
            <person name="Thomas B.C."/>
            <person name="Singh A."/>
            <person name="Wilkins M.J."/>
            <person name="Karaoz U."/>
            <person name="Brodie E.L."/>
            <person name="Williams K.H."/>
            <person name="Hubbard S.S."/>
            <person name="Banfield J.F."/>
        </authorList>
    </citation>
    <scope>NUCLEOTIDE SEQUENCE [LARGE SCALE GENOMIC DNA]</scope>
</reference>
<dbReference type="STRING" id="1802270.A3C07_00845"/>
<dbReference type="AlphaFoldDB" id="A0A1G2KND8"/>
<evidence type="ECO:0000313" key="1">
    <source>
        <dbReference type="EMBL" id="OHA00938.1"/>
    </source>
</evidence>
<dbReference type="EMBL" id="MHQI01000002">
    <property type="protein sequence ID" value="OHA00938.1"/>
    <property type="molecule type" value="Genomic_DNA"/>
</dbReference>
<dbReference type="SUPFAM" id="SSF53756">
    <property type="entry name" value="UDP-Glycosyltransferase/glycogen phosphorylase"/>
    <property type="match status" value="1"/>
</dbReference>
<accession>A0A1G2KND8</accession>
<organism evidence="1 2">
    <name type="scientific">Candidatus Sungbacteria bacterium RIFCSPHIGHO2_02_FULL_47_11</name>
    <dbReference type="NCBI Taxonomy" id="1802270"/>
    <lineage>
        <taxon>Bacteria</taxon>
        <taxon>Candidatus Sungiibacteriota</taxon>
    </lineage>
</organism>
<dbReference type="Gene3D" id="3.40.50.12580">
    <property type="match status" value="1"/>
</dbReference>